<dbReference type="GO" id="GO:0005524">
    <property type="term" value="F:ATP binding"/>
    <property type="evidence" value="ECO:0007669"/>
    <property type="project" value="UniProtKB-KW"/>
</dbReference>
<evidence type="ECO:0000256" key="1">
    <source>
        <dbReference type="ARBA" id="ARBA00022448"/>
    </source>
</evidence>
<keyword evidence="4" id="KW-0067">ATP-binding</keyword>
<sequence>MTKDALEESLLKGEASVSNNNSVSKKAEENEILNSYSKAGFFSILTFSWLTPLITLGSKKTLNHQDLPLLSANDTAYGSFSTFRKKLELECGNVRTVTTIKLVKVLFLSTWKGILISGLFVSLCVCASYVGPYLIEDLVQYFNDENKVQNEGYVLATTFVAAKLVECLSVRHWMFTHQQVGVRMQAMMVSMIYAKGLTLSCQSKDGHSTGEIINLMTVDAQRIGHFSWYLHDPWMAALQLSLALFLLHRSVGVASVATFAATVMVMLLNLPVASLQEKYQGMGDEVLIKDYSA</sequence>
<feature type="transmembrane region" description="Helical" evidence="7">
    <location>
        <begin position="114"/>
        <end position="135"/>
    </location>
</feature>
<evidence type="ECO:0000256" key="3">
    <source>
        <dbReference type="ARBA" id="ARBA00022741"/>
    </source>
</evidence>
<dbReference type="PROSITE" id="PS50929">
    <property type="entry name" value="ABC_TM1F"/>
    <property type="match status" value="1"/>
</dbReference>
<organism evidence="9 10">
    <name type="scientific">Vicia faba</name>
    <name type="common">Broad bean</name>
    <name type="synonym">Faba vulgaris</name>
    <dbReference type="NCBI Taxonomy" id="3906"/>
    <lineage>
        <taxon>Eukaryota</taxon>
        <taxon>Viridiplantae</taxon>
        <taxon>Streptophyta</taxon>
        <taxon>Embryophyta</taxon>
        <taxon>Tracheophyta</taxon>
        <taxon>Spermatophyta</taxon>
        <taxon>Magnoliopsida</taxon>
        <taxon>eudicotyledons</taxon>
        <taxon>Gunneridae</taxon>
        <taxon>Pentapetalae</taxon>
        <taxon>rosids</taxon>
        <taxon>fabids</taxon>
        <taxon>Fabales</taxon>
        <taxon>Fabaceae</taxon>
        <taxon>Papilionoideae</taxon>
        <taxon>50 kb inversion clade</taxon>
        <taxon>NPAAA clade</taxon>
        <taxon>Hologalegina</taxon>
        <taxon>IRL clade</taxon>
        <taxon>Fabeae</taxon>
        <taxon>Vicia</taxon>
    </lineage>
</organism>
<dbReference type="GO" id="GO:0140359">
    <property type="term" value="F:ABC-type transporter activity"/>
    <property type="evidence" value="ECO:0007669"/>
    <property type="project" value="InterPro"/>
</dbReference>
<dbReference type="InterPro" id="IPR036640">
    <property type="entry name" value="ABC1_TM_sf"/>
</dbReference>
<gene>
    <name evidence="9" type="ORF">VFH_II047280</name>
</gene>
<dbReference type="PANTHER" id="PTHR24223">
    <property type="entry name" value="ATP-BINDING CASSETTE SUB-FAMILY C"/>
    <property type="match status" value="1"/>
</dbReference>
<dbReference type="EMBL" id="OX451737">
    <property type="protein sequence ID" value="CAI8596700.1"/>
    <property type="molecule type" value="Genomic_DNA"/>
</dbReference>
<proteinExistence type="predicted"/>
<protein>
    <recommendedName>
        <fullName evidence="8">ABC transmembrane type-1 domain-containing protein</fullName>
    </recommendedName>
</protein>
<accession>A0AAV0ZK16</accession>
<evidence type="ECO:0000256" key="5">
    <source>
        <dbReference type="ARBA" id="ARBA00022989"/>
    </source>
</evidence>
<dbReference type="Pfam" id="PF00664">
    <property type="entry name" value="ABC_membrane"/>
    <property type="match status" value="1"/>
</dbReference>
<keyword evidence="5 7" id="KW-1133">Transmembrane helix</keyword>
<dbReference type="InterPro" id="IPR011527">
    <property type="entry name" value="ABC1_TM_dom"/>
</dbReference>
<keyword evidence="6 7" id="KW-0472">Membrane</keyword>
<dbReference type="GO" id="GO:0016020">
    <property type="term" value="C:membrane"/>
    <property type="evidence" value="ECO:0007669"/>
    <property type="project" value="InterPro"/>
</dbReference>
<evidence type="ECO:0000256" key="6">
    <source>
        <dbReference type="ARBA" id="ARBA00023136"/>
    </source>
</evidence>
<dbReference type="InterPro" id="IPR050173">
    <property type="entry name" value="ABC_transporter_C-like"/>
</dbReference>
<evidence type="ECO:0000256" key="4">
    <source>
        <dbReference type="ARBA" id="ARBA00022840"/>
    </source>
</evidence>
<evidence type="ECO:0000313" key="9">
    <source>
        <dbReference type="EMBL" id="CAI8596700.1"/>
    </source>
</evidence>
<keyword evidence="3" id="KW-0547">Nucleotide-binding</keyword>
<evidence type="ECO:0000256" key="2">
    <source>
        <dbReference type="ARBA" id="ARBA00022692"/>
    </source>
</evidence>
<evidence type="ECO:0000313" key="10">
    <source>
        <dbReference type="Proteomes" id="UP001157006"/>
    </source>
</evidence>
<evidence type="ECO:0000256" key="7">
    <source>
        <dbReference type="SAM" id="Phobius"/>
    </source>
</evidence>
<evidence type="ECO:0000259" key="8">
    <source>
        <dbReference type="PROSITE" id="PS50929"/>
    </source>
</evidence>
<keyword evidence="1" id="KW-0813">Transport</keyword>
<feature type="domain" description="ABC transmembrane type-1" evidence="8">
    <location>
        <begin position="115"/>
        <end position="280"/>
    </location>
</feature>
<dbReference type="Gene3D" id="1.20.1560.10">
    <property type="entry name" value="ABC transporter type 1, transmembrane domain"/>
    <property type="match status" value="1"/>
</dbReference>
<feature type="transmembrane region" description="Helical" evidence="7">
    <location>
        <begin position="253"/>
        <end position="272"/>
    </location>
</feature>
<dbReference type="PANTHER" id="PTHR24223:SF348">
    <property type="entry name" value="ABC-TYPE XENOBIOTIC TRANSPORTER"/>
    <property type="match status" value="1"/>
</dbReference>
<keyword evidence="10" id="KW-1185">Reference proteome</keyword>
<dbReference type="Proteomes" id="UP001157006">
    <property type="component" value="Chromosome 2"/>
</dbReference>
<reference evidence="9 10" key="1">
    <citation type="submission" date="2023-01" db="EMBL/GenBank/DDBJ databases">
        <authorList>
            <person name="Kreplak J."/>
        </authorList>
    </citation>
    <scope>NUCLEOTIDE SEQUENCE [LARGE SCALE GENOMIC DNA]</scope>
</reference>
<dbReference type="AlphaFoldDB" id="A0AAV0ZK16"/>
<name>A0AAV0ZK16_VICFA</name>
<keyword evidence="2 7" id="KW-0812">Transmembrane</keyword>
<dbReference type="SUPFAM" id="SSF90123">
    <property type="entry name" value="ABC transporter transmembrane region"/>
    <property type="match status" value="1"/>
</dbReference>